<dbReference type="Pfam" id="PF00535">
    <property type="entry name" value="Glycos_transf_2"/>
    <property type="match status" value="1"/>
</dbReference>
<gene>
    <name evidence="2" type="ORF">IAB78_05675</name>
</gene>
<evidence type="ECO:0000259" key="1">
    <source>
        <dbReference type="Pfam" id="PF00535"/>
    </source>
</evidence>
<organism evidence="2 3">
    <name type="scientific">Candidatus Cryptobacteroides excrementavium</name>
    <dbReference type="NCBI Taxonomy" id="2840759"/>
    <lineage>
        <taxon>Bacteria</taxon>
        <taxon>Pseudomonadati</taxon>
        <taxon>Bacteroidota</taxon>
        <taxon>Bacteroidia</taxon>
        <taxon>Bacteroidales</taxon>
        <taxon>Candidatus Cryptobacteroides</taxon>
    </lineage>
</organism>
<dbReference type="SUPFAM" id="SSF53448">
    <property type="entry name" value="Nucleotide-diphospho-sugar transferases"/>
    <property type="match status" value="1"/>
</dbReference>
<evidence type="ECO:0000313" key="3">
    <source>
        <dbReference type="Proteomes" id="UP000823750"/>
    </source>
</evidence>
<accession>A0A9D9J384</accession>
<feature type="domain" description="Glycosyltransferase 2-like" evidence="1">
    <location>
        <begin position="23"/>
        <end position="163"/>
    </location>
</feature>
<protein>
    <submittedName>
        <fullName evidence="2">Glycosyltransferase</fullName>
    </submittedName>
</protein>
<dbReference type="AlphaFoldDB" id="A0A9D9J384"/>
<dbReference type="InterPro" id="IPR029044">
    <property type="entry name" value="Nucleotide-diphossugar_trans"/>
</dbReference>
<proteinExistence type="predicted"/>
<sequence length="260" mass="29814">MNGEQKITVSLTSFPEAIPYAVQAIRSVLGGSLLPDRVVLYLDSQKFPGEVLPEALEALKAESPIFEVRFDPAEIRSYKKLIPALRDFPEDIIVTVDDDIFYHRNMLRDLVRMHRRMPEAIIAHRVRKISMDRPYNKWRKYKWYDFLFRRIHAGYTNLQTGVGGVLYPPHSLDESMLDAGLFTRIAPTADDIWFWAAAVAKGTKVAPVPFGKRKPQELGKPDGLSLRIVNFRSGVDRNSAMMKTILEKYPVIRQRLEKGK</sequence>
<reference evidence="2" key="2">
    <citation type="journal article" date="2021" name="PeerJ">
        <title>Extensive microbial diversity within the chicken gut microbiome revealed by metagenomics and culture.</title>
        <authorList>
            <person name="Gilroy R."/>
            <person name="Ravi A."/>
            <person name="Getino M."/>
            <person name="Pursley I."/>
            <person name="Horton D.L."/>
            <person name="Alikhan N.F."/>
            <person name="Baker D."/>
            <person name="Gharbi K."/>
            <person name="Hall N."/>
            <person name="Watson M."/>
            <person name="Adriaenssens E.M."/>
            <person name="Foster-Nyarko E."/>
            <person name="Jarju S."/>
            <person name="Secka A."/>
            <person name="Antonio M."/>
            <person name="Oren A."/>
            <person name="Chaudhuri R.R."/>
            <person name="La Ragione R."/>
            <person name="Hildebrand F."/>
            <person name="Pallen M.J."/>
        </authorList>
    </citation>
    <scope>NUCLEOTIDE SEQUENCE</scope>
    <source>
        <strain evidence="2">B2-16538</strain>
    </source>
</reference>
<dbReference type="EMBL" id="JADILX010000086">
    <property type="protein sequence ID" value="MBO8485895.1"/>
    <property type="molecule type" value="Genomic_DNA"/>
</dbReference>
<evidence type="ECO:0000313" key="2">
    <source>
        <dbReference type="EMBL" id="MBO8485895.1"/>
    </source>
</evidence>
<reference evidence="2" key="1">
    <citation type="submission" date="2020-10" db="EMBL/GenBank/DDBJ databases">
        <authorList>
            <person name="Gilroy R."/>
        </authorList>
    </citation>
    <scope>NUCLEOTIDE SEQUENCE</scope>
    <source>
        <strain evidence="2">B2-16538</strain>
    </source>
</reference>
<dbReference type="Proteomes" id="UP000823750">
    <property type="component" value="Unassembled WGS sequence"/>
</dbReference>
<name>A0A9D9J384_9BACT</name>
<comment type="caution">
    <text evidence="2">The sequence shown here is derived from an EMBL/GenBank/DDBJ whole genome shotgun (WGS) entry which is preliminary data.</text>
</comment>
<dbReference type="InterPro" id="IPR001173">
    <property type="entry name" value="Glyco_trans_2-like"/>
</dbReference>